<feature type="site" description="Interaction with DNA" evidence="7">
    <location>
        <position position="48"/>
    </location>
</feature>
<dbReference type="RefSeq" id="WP_064804160.1">
    <property type="nucleotide sequence ID" value="NZ_CP016022.1"/>
</dbReference>
<evidence type="ECO:0000256" key="1">
    <source>
        <dbReference type="ARBA" id="ARBA00000185"/>
    </source>
</evidence>
<dbReference type="Gene3D" id="3.90.199.10">
    <property type="entry name" value="Topoisomerase II, domain 5"/>
    <property type="match status" value="1"/>
</dbReference>
<dbReference type="SMART" id="SM00434">
    <property type="entry name" value="TOP4c"/>
    <property type="match status" value="1"/>
</dbReference>
<evidence type="ECO:0000259" key="11">
    <source>
        <dbReference type="PROSITE" id="PS52040"/>
    </source>
</evidence>
<dbReference type="Proteomes" id="UP000078572">
    <property type="component" value="Chromosome 1"/>
</dbReference>
<dbReference type="PROSITE" id="PS52040">
    <property type="entry name" value="TOPO_IIA"/>
    <property type="match status" value="1"/>
</dbReference>
<name>A0A191ZYA3_9RALS</name>
<feature type="site" description="Interaction with DNA" evidence="7">
    <location>
        <position position="86"/>
    </location>
</feature>
<accession>A0A191ZYA3</accession>
<keyword evidence="4 7" id="KW-0238">DNA-binding</keyword>
<dbReference type="PANTHER" id="PTHR43493">
    <property type="entry name" value="DNA GYRASE/TOPOISOMERASE SUBUNIT A"/>
    <property type="match status" value="1"/>
</dbReference>
<dbReference type="EC" id="5.6.2.2" evidence="7"/>
<dbReference type="SUPFAM" id="SSF101904">
    <property type="entry name" value="GyrA/ParC C-terminal domain-like"/>
    <property type="match status" value="1"/>
</dbReference>
<evidence type="ECO:0000313" key="13">
    <source>
        <dbReference type="Proteomes" id="UP000078572"/>
    </source>
</evidence>
<dbReference type="Gene3D" id="1.10.268.10">
    <property type="entry name" value="Topoisomerase, domain 3"/>
    <property type="match status" value="1"/>
</dbReference>
<reference evidence="13" key="1">
    <citation type="submission" date="2016-06" db="EMBL/GenBank/DDBJ databases">
        <authorList>
            <person name="Xu Y."/>
            <person name="Nagy A."/>
            <person name="Yan X."/>
            <person name="Kim S.W."/>
            <person name="Haley B."/>
            <person name="Liu N.T."/>
            <person name="Nou X."/>
        </authorList>
    </citation>
    <scope>NUCLEOTIDE SEQUENCE [LARGE SCALE GENOMIC DNA]</scope>
    <source>
        <strain evidence="13">ATCC 49129</strain>
    </source>
</reference>
<comment type="function">
    <text evidence="7">Topoisomerase IV is essential for chromosome segregation. It relaxes supercoiled DNA. Performs the decatenation events required during the replication of a circular DNA molecule.</text>
</comment>
<dbReference type="AlphaFoldDB" id="A0A191ZYA3"/>
<dbReference type="EMBL" id="CP016022">
    <property type="protein sequence ID" value="ANJ73052.1"/>
    <property type="molecule type" value="Genomic_DNA"/>
</dbReference>
<dbReference type="InterPro" id="IPR006691">
    <property type="entry name" value="GyrA/parC_rep"/>
</dbReference>
<dbReference type="InterPro" id="IPR013757">
    <property type="entry name" value="Topo_IIA_A_a_sf"/>
</dbReference>
<dbReference type="GO" id="GO:0007059">
    <property type="term" value="P:chromosome segregation"/>
    <property type="evidence" value="ECO:0007669"/>
    <property type="project" value="UniProtKB-UniRule"/>
</dbReference>
<feature type="coiled-coil region" evidence="9">
    <location>
        <begin position="454"/>
        <end position="484"/>
    </location>
</feature>
<feature type="region of interest" description="Disordered" evidence="10">
    <location>
        <begin position="746"/>
        <end position="780"/>
    </location>
</feature>
<evidence type="ECO:0000256" key="9">
    <source>
        <dbReference type="SAM" id="Coils"/>
    </source>
</evidence>
<dbReference type="GO" id="GO:0006265">
    <property type="term" value="P:DNA topological change"/>
    <property type="evidence" value="ECO:0007669"/>
    <property type="project" value="UniProtKB-UniRule"/>
</dbReference>
<dbReference type="Gene3D" id="2.120.10.90">
    <property type="entry name" value="DNA gyrase/topoisomerase IV, subunit A, C-terminal"/>
    <property type="match status" value="1"/>
</dbReference>
<dbReference type="HAMAP" id="MF_00936">
    <property type="entry name" value="ParC_type1"/>
    <property type="match status" value="1"/>
</dbReference>
<dbReference type="GO" id="GO:0005694">
    <property type="term" value="C:chromosome"/>
    <property type="evidence" value="ECO:0007669"/>
    <property type="project" value="InterPro"/>
</dbReference>
<evidence type="ECO:0000256" key="3">
    <source>
        <dbReference type="ARBA" id="ARBA00023029"/>
    </source>
</evidence>
<dbReference type="InterPro" id="IPR050220">
    <property type="entry name" value="Type_II_DNA_Topoisomerases"/>
</dbReference>
<dbReference type="Gene3D" id="3.30.1360.40">
    <property type="match status" value="1"/>
</dbReference>
<evidence type="ECO:0000313" key="12">
    <source>
        <dbReference type="EMBL" id="ANJ73052.1"/>
    </source>
</evidence>
<dbReference type="SUPFAM" id="SSF56719">
    <property type="entry name" value="Type II DNA topoisomerase"/>
    <property type="match status" value="1"/>
</dbReference>
<feature type="domain" description="Topo IIA-type catalytic" evidence="11">
    <location>
        <begin position="40"/>
        <end position="526"/>
    </location>
</feature>
<sequence length="780" mass="85849">MEQQDILFDPSEPAEALTLGAYAERAYLDYAVSVVKGRALPEVADGQKPVQRRILFAMHEMGLRSDAKPVKSARVVGDVLGKFHPHGDQSAYDALVRLAQDFSLRYPLIDGQGNFGSRDGDGAAAMRYTEARLTPISRMLLEELDQGTADFVPNYDGSMDEPKLLPARLPFVLLNGASGIAVGMATEIPSHNLREVATAAVALIRDDKLTSTDLMQYMPGPDYPGGGQIISSPADIAQVYETGRGSLKVRARWKIEELARGQWQLVVNELPPNTSSQKVLEEIEELTNPKVRTGKKSLSPDQLTMKQTMLGLLDAVRDESGKDAPVRLVFEPKSKNIDQQEFANSLLAHTSLEQGASINLVMIGMDGRPRQKGLAEILREWISYRFATVTRRTRHRLGKVEDRIHILEGRQMVLLRIEDVIRIIRESDEPKAALIQAFNLSDRQAEDILEIRLRQLARLEAIKIEQELKNLREEQSELDVLLKSETMMRRRIIKEIETDAKQYGDDRRTLIQEERRAAAEVKVIDEPVTVVVSQKGWVRTRQGHGHDATQFGFKAGDTLYDTFECRTTDALLIFGTRDDKGTGRVYSVAVANLPGGRGDGVPLTTLIELAPGTHIAHTFAGHAEQNLVISTRGGNGFMAKVSDMVGRQKAGKAFLTLDEGDQPNKPAPVPEDAYGVACLSEGGRMLLFQISELKTLASGGRGVILMELEKNETLLQALAFGAAGFVLSGTGPRGGKAVEQTMTTRAQEAYAGKRARKGKTLEPKLREPKLSLPKPAPEAA</sequence>
<dbReference type="FunFam" id="1.10.268.10:FF:000001">
    <property type="entry name" value="DNA gyrase subunit A"/>
    <property type="match status" value="1"/>
</dbReference>
<dbReference type="InterPro" id="IPR035516">
    <property type="entry name" value="Gyrase/topoIV_suA_C"/>
</dbReference>
<dbReference type="InterPro" id="IPR002205">
    <property type="entry name" value="Topo_IIA_dom_A"/>
</dbReference>
<dbReference type="STRING" id="190721.ACS15_2438"/>
<gene>
    <name evidence="7" type="primary">parC</name>
    <name evidence="12" type="ORF">A9Y76_11485</name>
</gene>
<dbReference type="GO" id="GO:0005737">
    <property type="term" value="C:cytoplasm"/>
    <property type="evidence" value="ECO:0007669"/>
    <property type="project" value="TreeGrafter"/>
</dbReference>
<dbReference type="GO" id="GO:0003918">
    <property type="term" value="F:DNA topoisomerase type II (double strand cut, ATP-hydrolyzing) activity"/>
    <property type="evidence" value="ECO:0007669"/>
    <property type="project" value="UniProtKB-UniRule"/>
</dbReference>
<keyword evidence="5 7" id="KW-0472">Membrane</keyword>
<evidence type="ECO:0000256" key="2">
    <source>
        <dbReference type="ARBA" id="ARBA00022475"/>
    </source>
</evidence>
<feature type="site" description="Transition state stabilizer" evidence="7">
    <location>
        <position position="127"/>
    </location>
</feature>
<evidence type="ECO:0000256" key="6">
    <source>
        <dbReference type="ARBA" id="ARBA00023235"/>
    </source>
</evidence>
<protein>
    <recommendedName>
        <fullName evidence="7">DNA topoisomerase 4 subunit A</fullName>
        <ecNumber evidence="7">5.6.2.2</ecNumber>
    </recommendedName>
    <alternativeName>
        <fullName evidence="7">Topoisomerase IV subunit A</fullName>
    </alternativeName>
</protein>
<comment type="subunit">
    <text evidence="7">Heterotetramer composed of ParC and ParE.</text>
</comment>
<dbReference type="InterPro" id="IPR005742">
    <property type="entry name" value="TopoIV_A_Gneg"/>
</dbReference>
<evidence type="ECO:0000256" key="8">
    <source>
        <dbReference type="PROSITE-ProRule" id="PRU01384"/>
    </source>
</evidence>
<dbReference type="GO" id="GO:0019897">
    <property type="term" value="C:extrinsic component of plasma membrane"/>
    <property type="evidence" value="ECO:0007669"/>
    <property type="project" value="UniProtKB-UniRule"/>
</dbReference>
<comment type="subcellular location">
    <subcellularLocation>
        <location evidence="7">Cell membrane</location>
        <topology evidence="7">Peripheral membrane protein</topology>
    </subcellularLocation>
</comment>
<keyword evidence="3 7" id="KW-0799">Topoisomerase</keyword>
<dbReference type="InterPro" id="IPR013758">
    <property type="entry name" value="Topo_IIA_A/C_ab"/>
</dbReference>
<dbReference type="GO" id="GO:0003677">
    <property type="term" value="F:DNA binding"/>
    <property type="evidence" value="ECO:0007669"/>
    <property type="project" value="UniProtKB-UniRule"/>
</dbReference>
<proteinExistence type="inferred from homology"/>
<dbReference type="Pfam" id="PF03989">
    <property type="entry name" value="DNA_gyraseA_C"/>
    <property type="match status" value="1"/>
</dbReference>
<evidence type="ECO:0000256" key="5">
    <source>
        <dbReference type="ARBA" id="ARBA00023136"/>
    </source>
</evidence>
<feature type="active site" description="O-(5'-phospho-DNA)-tyrosine intermediate" evidence="7 8">
    <location>
        <position position="128"/>
    </location>
</feature>
<evidence type="ECO:0000256" key="4">
    <source>
        <dbReference type="ARBA" id="ARBA00023125"/>
    </source>
</evidence>
<dbReference type="NCBIfam" id="NF004044">
    <property type="entry name" value="PRK05561.1"/>
    <property type="match status" value="1"/>
</dbReference>
<keyword evidence="2 7" id="KW-1003">Cell membrane</keyword>
<comment type="catalytic activity">
    <reaction evidence="1 7 8">
        <text>ATP-dependent breakage, passage and rejoining of double-stranded DNA.</text>
        <dbReference type="EC" id="5.6.2.2"/>
    </reaction>
</comment>
<dbReference type="OrthoDB" id="9806486at2"/>
<keyword evidence="9" id="KW-0175">Coiled coil</keyword>
<feature type="compositionally biased region" description="Basic and acidic residues" evidence="10">
    <location>
        <begin position="759"/>
        <end position="769"/>
    </location>
</feature>
<evidence type="ECO:0000256" key="7">
    <source>
        <dbReference type="HAMAP-Rule" id="MF_00936"/>
    </source>
</evidence>
<dbReference type="NCBIfam" id="TIGR01062">
    <property type="entry name" value="parC_Gneg"/>
    <property type="match status" value="1"/>
</dbReference>
<dbReference type="InterPro" id="IPR013760">
    <property type="entry name" value="Topo_IIA-like_dom_sf"/>
</dbReference>
<dbReference type="GO" id="GO:0009330">
    <property type="term" value="C:DNA topoisomerase type II (double strand cut, ATP-hydrolyzing) complex"/>
    <property type="evidence" value="ECO:0007669"/>
    <property type="project" value="TreeGrafter"/>
</dbReference>
<dbReference type="CDD" id="cd00187">
    <property type="entry name" value="TOP4c"/>
    <property type="match status" value="1"/>
</dbReference>
<feature type="site" description="Interaction with DNA" evidence="7">
    <location>
        <position position="84"/>
    </location>
</feature>
<evidence type="ECO:0000256" key="10">
    <source>
        <dbReference type="SAM" id="MobiDB-lite"/>
    </source>
</evidence>
<comment type="similarity">
    <text evidence="7">Belongs to the type II topoisomerase GyrA/ParC subunit family. ParC type 1 subfamily.</text>
</comment>
<dbReference type="PANTHER" id="PTHR43493:SF1">
    <property type="entry name" value="DNA TOPOISOMERASE 4 SUBUNIT A"/>
    <property type="match status" value="1"/>
</dbReference>
<dbReference type="GeneID" id="61526643"/>
<keyword evidence="13" id="KW-1185">Reference proteome</keyword>
<dbReference type="Pfam" id="PF00521">
    <property type="entry name" value="DNA_topoisoIV"/>
    <property type="match status" value="1"/>
</dbReference>
<dbReference type="GO" id="GO:0005524">
    <property type="term" value="F:ATP binding"/>
    <property type="evidence" value="ECO:0007669"/>
    <property type="project" value="InterPro"/>
</dbReference>
<keyword evidence="6 7" id="KW-0413">Isomerase</keyword>
<organism evidence="12 13">
    <name type="scientific">Ralstonia insidiosa</name>
    <dbReference type="NCBI Taxonomy" id="190721"/>
    <lineage>
        <taxon>Bacteria</taxon>
        <taxon>Pseudomonadati</taxon>
        <taxon>Pseudomonadota</taxon>
        <taxon>Betaproteobacteria</taxon>
        <taxon>Burkholderiales</taxon>
        <taxon>Burkholderiaceae</taxon>
        <taxon>Ralstonia</taxon>
    </lineage>
</organism>